<dbReference type="EMBL" id="JBHPON010000001">
    <property type="protein sequence ID" value="MFC6034593.1"/>
    <property type="molecule type" value="Genomic_DNA"/>
</dbReference>
<sequence length="604" mass="63467">MPTFKLTPRPAKALRNLFCASVAAFALHACASAPSTLTADDLLSAPYALRGGEAFDVDRMFAAMPDWLSVEHGAASFDAGLGAMVVSDVRFALAGAPDAGLRAERAVIWGADPAAMEAVFSGAGSFTDMTPLFDRMSLENVTSEGVQWEAGAENASLSLQKLVIDGLAAKSYALAAKPGANDGAGVLRNIAAIMGSFAYDGVAYSDFSVKLNNSLGDKVAINVAEAFSRGYSAGDTEYQSLNGFSMSVDAFGGQPLVEVSDSSKPQKAAEKNPYAKILNRPPAETAREIVRHPTAFLAAAAGGGALSYEIDSAEARNISVSKALAWLAKWELPPITETDLIDLGQQTMTGYRQIWNGQPFYTVDYASISAADFYWLVPSHYEVTYRGAAYDMGVAMEQARHSMGPGMATEAAPQFEQMAQTLAALGLEKIAGDGDLSWRWNGETGDAAVTTSADIIDNFLLAYGVNVGGPSLFEWDAMARDETLAKDAVGGMTLQGADLVFTDNGFVDRAFAFAAAQNGAGSGEELRQAVSGMVRVSGLQAGQMNPRLTGYAKAIADFLDNGGTISVSADPAAPVELMQVQTAAQTAPQTLPDLLNITVTHTPE</sequence>
<evidence type="ECO:0000256" key="1">
    <source>
        <dbReference type="SAM" id="SignalP"/>
    </source>
</evidence>
<dbReference type="RefSeq" id="WP_379880074.1">
    <property type="nucleotide sequence ID" value="NZ_JBHPON010000001.1"/>
</dbReference>
<accession>A0ABW1KVV9</accession>
<reference evidence="2 3" key="1">
    <citation type="submission" date="2024-09" db="EMBL/GenBank/DDBJ databases">
        <authorList>
            <person name="Zhang Z.-H."/>
        </authorList>
    </citation>
    <scope>NUCLEOTIDE SEQUENCE [LARGE SCALE GENOMIC DNA]</scope>
    <source>
        <strain evidence="2 3">HHTR114</strain>
    </source>
</reference>
<feature type="chain" id="PRO_5046557425" description="DUF4856 domain-containing protein" evidence="1">
    <location>
        <begin position="32"/>
        <end position="604"/>
    </location>
</feature>
<name>A0ABW1KVV9_9PROT</name>
<comment type="caution">
    <text evidence="2">The sequence shown here is derived from an EMBL/GenBank/DDBJ whole genome shotgun (WGS) entry which is preliminary data.</text>
</comment>
<evidence type="ECO:0000313" key="3">
    <source>
        <dbReference type="Proteomes" id="UP001596116"/>
    </source>
</evidence>
<keyword evidence="3" id="KW-1185">Reference proteome</keyword>
<gene>
    <name evidence="2" type="ORF">ACFMB1_03505</name>
</gene>
<proteinExistence type="predicted"/>
<evidence type="ECO:0008006" key="4">
    <source>
        <dbReference type="Google" id="ProtNLM"/>
    </source>
</evidence>
<feature type="signal peptide" evidence="1">
    <location>
        <begin position="1"/>
        <end position="31"/>
    </location>
</feature>
<organism evidence="2 3">
    <name type="scientific">Hyphococcus aureus</name>
    <dbReference type="NCBI Taxonomy" id="2666033"/>
    <lineage>
        <taxon>Bacteria</taxon>
        <taxon>Pseudomonadati</taxon>
        <taxon>Pseudomonadota</taxon>
        <taxon>Alphaproteobacteria</taxon>
        <taxon>Parvularculales</taxon>
        <taxon>Parvularculaceae</taxon>
        <taxon>Hyphococcus</taxon>
    </lineage>
</organism>
<dbReference type="Proteomes" id="UP001596116">
    <property type="component" value="Unassembled WGS sequence"/>
</dbReference>
<protein>
    <recommendedName>
        <fullName evidence="4">DUF4856 domain-containing protein</fullName>
    </recommendedName>
</protein>
<evidence type="ECO:0000313" key="2">
    <source>
        <dbReference type="EMBL" id="MFC6034593.1"/>
    </source>
</evidence>
<keyword evidence="1" id="KW-0732">Signal</keyword>